<evidence type="ECO:0000256" key="1">
    <source>
        <dbReference type="SAM" id="MobiDB-lite"/>
    </source>
</evidence>
<organism evidence="2">
    <name type="scientific">viral metagenome</name>
    <dbReference type="NCBI Taxonomy" id="1070528"/>
    <lineage>
        <taxon>unclassified sequences</taxon>
        <taxon>metagenomes</taxon>
        <taxon>organismal metagenomes</taxon>
    </lineage>
</organism>
<proteinExistence type="predicted"/>
<feature type="region of interest" description="Disordered" evidence="1">
    <location>
        <begin position="1"/>
        <end position="49"/>
    </location>
</feature>
<accession>A0A6C0DD44</accession>
<evidence type="ECO:0000313" key="2">
    <source>
        <dbReference type="EMBL" id="QHT13869.1"/>
    </source>
</evidence>
<dbReference type="AlphaFoldDB" id="A0A6C0DD44"/>
<dbReference type="EMBL" id="MN739577">
    <property type="protein sequence ID" value="QHT13869.1"/>
    <property type="molecule type" value="Genomic_DNA"/>
</dbReference>
<sequence length="107" mass="12501">MPKRCPNGTRRNKTTGKCEPTNSMRSKSPKKNNKTAKKTPVKRCNKMPPHRIHDIVERERGIDEAISFKRRPDYYERMKTKLESLCFPKGTEWTKVSGYDIALYKAI</sequence>
<feature type="compositionally biased region" description="Basic residues" evidence="1">
    <location>
        <begin position="27"/>
        <end position="49"/>
    </location>
</feature>
<name>A0A6C0DD44_9ZZZZ</name>
<protein>
    <submittedName>
        <fullName evidence="2">Uncharacterized protein</fullName>
    </submittedName>
</protein>
<reference evidence="2" key="1">
    <citation type="journal article" date="2020" name="Nature">
        <title>Giant virus diversity and host interactions through global metagenomics.</title>
        <authorList>
            <person name="Schulz F."/>
            <person name="Roux S."/>
            <person name="Paez-Espino D."/>
            <person name="Jungbluth S."/>
            <person name="Walsh D.A."/>
            <person name="Denef V.J."/>
            <person name="McMahon K.D."/>
            <person name="Konstantinidis K.T."/>
            <person name="Eloe-Fadrosh E.A."/>
            <person name="Kyrpides N.C."/>
            <person name="Woyke T."/>
        </authorList>
    </citation>
    <scope>NUCLEOTIDE SEQUENCE</scope>
    <source>
        <strain evidence="2">GVMAG-M-3300023174-134</strain>
    </source>
</reference>